<keyword evidence="17" id="KW-1185">Reference proteome</keyword>
<evidence type="ECO:0000256" key="5">
    <source>
        <dbReference type="ARBA" id="ARBA00022617"/>
    </source>
</evidence>
<keyword evidence="6 13" id="KW-0479">Metal-binding</keyword>
<dbReference type="PANTHER" id="PTHR24300:SF177">
    <property type="entry name" value="CYTOCHROME P450 2J2"/>
    <property type="match status" value="1"/>
</dbReference>
<keyword evidence="10 13" id="KW-0408">Iron</keyword>
<dbReference type="OMA" id="RPMIPNL"/>
<dbReference type="Ensembl" id="ENSVKKT00000018613.1">
    <property type="protein sequence ID" value="ENSVKKP00000018153.1"/>
    <property type="gene ID" value="ENSVKKG00000012174.1"/>
</dbReference>
<evidence type="ECO:0000256" key="7">
    <source>
        <dbReference type="ARBA" id="ARBA00022824"/>
    </source>
</evidence>
<accession>A0A8D2L876</accession>
<dbReference type="InterPro" id="IPR008071">
    <property type="entry name" value="Cyt_P450_E_grp-I_CYP2J-like"/>
</dbReference>
<dbReference type="Gene3D" id="1.10.630.10">
    <property type="entry name" value="Cytochrome P450"/>
    <property type="match status" value="1"/>
</dbReference>
<dbReference type="PRINTS" id="PR00385">
    <property type="entry name" value="P450"/>
</dbReference>
<reference evidence="16" key="1">
    <citation type="submission" date="2025-08" db="UniProtKB">
        <authorList>
            <consortium name="Ensembl"/>
        </authorList>
    </citation>
    <scope>IDENTIFICATION</scope>
</reference>
<dbReference type="InterPro" id="IPR001128">
    <property type="entry name" value="Cyt_P450"/>
</dbReference>
<keyword evidence="8" id="KW-0492">Microsome</keyword>
<dbReference type="GO" id="GO:0006082">
    <property type="term" value="P:organic acid metabolic process"/>
    <property type="evidence" value="ECO:0007669"/>
    <property type="project" value="TreeGrafter"/>
</dbReference>
<organism evidence="16 17">
    <name type="scientific">Varanus komodoensis</name>
    <name type="common">Komodo dragon</name>
    <dbReference type="NCBI Taxonomy" id="61221"/>
    <lineage>
        <taxon>Eukaryota</taxon>
        <taxon>Metazoa</taxon>
        <taxon>Chordata</taxon>
        <taxon>Craniata</taxon>
        <taxon>Vertebrata</taxon>
        <taxon>Euteleostomi</taxon>
        <taxon>Lepidosauria</taxon>
        <taxon>Squamata</taxon>
        <taxon>Bifurcata</taxon>
        <taxon>Unidentata</taxon>
        <taxon>Episquamata</taxon>
        <taxon>Toxicofera</taxon>
        <taxon>Anguimorpha</taxon>
        <taxon>Paleoanguimorpha</taxon>
        <taxon>Varanoidea</taxon>
        <taxon>Varanidae</taxon>
        <taxon>Varanus</taxon>
    </lineage>
</organism>
<dbReference type="SUPFAM" id="SSF48264">
    <property type="entry name" value="Cytochrome P450"/>
    <property type="match status" value="1"/>
</dbReference>
<dbReference type="Pfam" id="PF00067">
    <property type="entry name" value="p450"/>
    <property type="match status" value="1"/>
</dbReference>
<dbReference type="GO" id="GO:0006805">
    <property type="term" value="P:xenobiotic metabolic process"/>
    <property type="evidence" value="ECO:0007669"/>
    <property type="project" value="TreeGrafter"/>
</dbReference>
<keyword evidence="5 13" id="KW-0349">Heme</keyword>
<dbReference type="FunFam" id="1.10.630.10:FF:000004">
    <property type="entry name" value="cytochrome P450 2D15 isoform X1"/>
    <property type="match status" value="1"/>
</dbReference>
<gene>
    <name evidence="16" type="primary">LOC123018898</name>
</gene>
<dbReference type="GO" id="GO:0020037">
    <property type="term" value="F:heme binding"/>
    <property type="evidence" value="ECO:0007669"/>
    <property type="project" value="InterPro"/>
</dbReference>
<evidence type="ECO:0000256" key="13">
    <source>
        <dbReference type="PIRSR" id="PIRSR602401-1"/>
    </source>
</evidence>
<comment type="subcellular location">
    <subcellularLocation>
        <location evidence="3">Endoplasmic reticulum membrane</location>
    </subcellularLocation>
    <subcellularLocation>
        <location evidence="2">Microsome membrane</location>
    </subcellularLocation>
</comment>
<evidence type="ECO:0000256" key="8">
    <source>
        <dbReference type="ARBA" id="ARBA00022848"/>
    </source>
</evidence>
<evidence type="ECO:0000256" key="9">
    <source>
        <dbReference type="ARBA" id="ARBA00023002"/>
    </source>
</evidence>
<dbReference type="PRINTS" id="PR01688">
    <property type="entry name" value="EP450ICYP2J"/>
</dbReference>
<evidence type="ECO:0000256" key="6">
    <source>
        <dbReference type="ARBA" id="ARBA00022723"/>
    </source>
</evidence>
<evidence type="ECO:0000313" key="16">
    <source>
        <dbReference type="Ensembl" id="ENSVKKP00000018153.1"/>
    </source>
</evidence>
<name>A0A8D2L876_VARKO</name>
<comment type="cofactor">
    <cofactor evidence="1 13">
        <name>heme</name>
        <dbReference type="ChEBI" id="CHEBI:30413"/>
    </cofactor>
</comment>
<evidence type="ECO:0000313" key="17">
    <source>
        <dbReference type="Proteomes" id="UP000694545"/>
    </source>
</evidence>
<dbReference type="AlphaFoldDB" id="A0A8D2L876"/>
<dbReference type="InterPro" id="IPR036396">
    <property type="entry name" value="Cyt_P450_sf"/>
</dbReference>
<feature type="transmembrane region" description="Helical" evidence="15">
    <location>
        <begin position="12"/>
        <end position="32"/>
    </location>
</feature>
<keyword evidence="15" id="KW-0812">Transmembrane</keyword>
<reference evidence="16" key="2">
    <citation type="submission" date="2025-09" db="UniProtKB">
        <authorList>
            <consortium name="Ensembl"/>
        </authorList>
    </citation>
    <scope>IDENTIFICATION</scope>
</reference>
<evidence type="ECO:0000256" key="4">
    <source>
        <dbReference type="ARBA" id="ARBA00010617"/>
    </source>
</evidence>
<feature type="binding site" description="axial binding residue" evidence="13">
    <location>
        <position position="444"/>
    </location>
    <ligand>
        <name>heme</name>
        <dbReference type="ChEBI" id="CHEBI:30413"/>
    </ligand>
    <ligandPart>
        <name>Fe</name>
        <dbReference type="ChEBI" id="CHEBI:18248"/>
    </ligandPart>
</feature>
<dbReference type="PANTHER" id="PTHR24300">
    <property type="entry name" value="CYTOCHROME P450 508A4-RELATED"/>
    <property type="match status" value="1"/>
</dbReference>
<keyword evidence="11 14" id="KW-0503">Monooxygenase</keyword>
<dbReference type="GO" id="GO:0016712">
    <property type="term" value="F:oxidoreductase activity, acting on paired donors, with incorporation or reduction of molecular oxygen, reduced flavin or flavoprotein as one donor, and incorporation of one atom of oxygen"/>
    <property type="evidence" value="ECO:0007669"/>
    <property type="project" value="InterPro"/>
</dbReference>
<dbReference type="GO" id="GO:0005506">
    <property type="term" value="F:iron ion binding"/>
    <property type="evidence" value="ECO:0007669"/>
    <property type="project" value="InterPro"/>
</dbReference>
<keyword evidence="7" id="KW-0256">Endoplasmic reticulum</keyword>
<evidence type="ECO:0000256" key="2">
    <source>
        <dbReference type="ARBA" id="ARBA00004524"/>
    </source>
</evidence>
<evidence type="ECO:0000256" key="3">
    <source>
        <dbReference type="ARBA" id="ARBA00004586"/>
    </source>
</evidence>
<sequence length="497" mass="56753">MLRHLLSALQEGLSLSVILVFLATFLLLADYLKGRRPRGYPPGPVRLPILGNILQFGAKNPLSDIEKVRIGAKKHGNVFSVEVGSMKFVVVSGQPLVKEVLVHHGEDFVDRPEMAFIREVFGPYGLIFSNGLSWKQQRRFALSTLRNFGLGKRSLEERIQEESRYLTDAIEEQKGQPFDPHLQIKNAVSNIICSVTFGDRFEYSDSKFQQLLQLVDTSMDLQDSIWMQVYQAFPTLMKHVPGPHQTLFKIWRNLKSFVREIIDKHKEDWNPHETRDFIDAYLNEMEDAAPSFHEENLLQCALDLFSAGTETTSATLRWALLYMALHPDIQAKVQAEIDSVIGQSRQVALEDRDRMPYTNAVIHEVQRISNIVPLNVPRMATRDTTLAGFFLPKGTTLMTNLTSVLHDKDEWETPDVFNPGHFLENGHFRKREAFIPFSAGKRVCLGEQLARTELFLFFTALIQKFTFQPPENATFNLQVRTGFSMAPQPYRIVASSR</sequence>
<evidence type="ECO:0000256" key="11">
    <source>
        <dbReference type="ARBA" id="ARBA00023033"/>
    </source>
</evidence>
<keyword evidence="12 15" id="KW-0472">Membrane</keyword>
<dbReference type="InterPro" id="IPR002401">
    <property type="entry name" value="Cyt_P450_E_grp-I"/>
</dbReference>
<dbReference type="PRINTS" id="PR00463">
    <property type="entry name" value="EP450I"/>
</dbReference>
<evidence type="ECO:0000256" key="15">
    <source>
        <dbReference type="SAM" id="Phobius"/>
    </source>
</evidence>
<dbReference type="GO" id="GO:0005789">
    <property type="term" value="C:endoplasmic reticulum membrane"/>
    <property type="evidence" value="ECO:0007669"/>
    <property type="project" value="UniProtKB-SubCell"/>
</dbReference>
<dbReference type="InterPro" id="IPR017972">
    <property type="entry name" value="Cyt_P450_CS"/>
</dbReference>
<evidence type="ECO:0000256" key="12">
    <source>
        <dbReference type="ARBA" id="ARBA00023136"/>
    </source>
</evidence>
<evidence type="ECO:0000256" key="10">
    <source>
        <dbReference type="ARBA" id="ARBA00023004"/>
    </source>
</evidence>
<keyword evidence="9 14" id="KW-0560">Oxidoreductase</keyword>
<dbReference type="Proteomes" id="UP000694545">
    <property type="component" value="Unplaced"/>
</dbReference>
<evidence type="ECO:0000256" key="14">
    <source>
        <dbReference type="RuleBase" id="RU000461"/>
    </source>
</evidence>
<protein>
    <submittedName>
        <fullName evidence="16">Uncharacterized protein</fullName>
    </submittedName>
</protein>
<dbReference type="InterPro" id="IPR050182">
    <property type="entry name" value="Cytochrome_P450_fam2"/>
</dbReference>
<keyword evidence="15" id="KW-1133">Transmembrane helix</keyword>
<evidence type="ECO:0000256" key="1">
    <source>
        <dbReference type="ARBA" id="ARBA00001971"/>
    </source>
</evidence>
<dbReference type="PROSITE" id="PS00086">
    <property type="entry name" value="CYTOCHROME_P450"/>
    <property type="match status" value="1"/>
</dbReference>
<proteinExistence type="inferred from homology"/>
<comment type="similarity">
    <text evidence="4 14">Belongs to the cytochrome P450 family.</text>
</comment>